<dbReference type="Pfam" id="PF13187">
    <property type="entry name" value="Fer4_9"/>
    <property type="match status" value="1"/>
</dbReference>
<dbReference type="EMBL" id="DXEQ01000136">
    <property type="protein sequence ID" value="HIX72372.1"/>
    <property type="molecule type" value="Genomic_DNA"/>
</dbReference>
<comment type="caution">
    <text evidence="5">The sequence shown here is derived from an EMBL/GenBank/DDBJ whole genome shotgun (WGS) entry which is preliminary data.</text>
</comment>
<keyword evidence="1" id="KW-0479">Metal-binding</keyword>
<dbReference type="PANTHER" id="PTHR43312:SF2">
    <property type="entry name" value="OXIDOREDUCTASE"/>
    <property type="match status" value="1"/>
</dbReference>
<evidence type="ECO:0000256" key="1">
    <source>
        <dbReference type="ARBA" id="ARBA00022723"/>
    </source>
</evidence>
<evidence type="ECO:0000259" key="4">
    <source>
        <dbReference type="PROSITE" id="PS51379"/>
    </source>
</evidence>
<evidence type="ECO:0000256" key="3">
    <source>
        <dbReference type="ARBA" id="ARBA00023014"/>
    </source>
</evidence>
<dbReference type="InterPro" id="IPR017900">
    <property type="entry name" value="4Fe4S_Fe_S_CS"/>
</dbReference>
<organism evidence="5 6">
    <name type="scientific">Candidatus Anaerobutyricum stercoripullorum</name>
    <dbReference type="NCBI Taxonomy" id="2838456"/>
    <lineage>
        <taxon>Bacteria</taxon>
        <taxon>Bacillati</taxon>
        <taxon>Bacillota</taxon>
        <taxon>Clostridia</taxon>
        <taxon>Lachnospirales</taxon>
        <taxon>Lachnospiraceae</taxon>
        <taxon>Anaerobutyricum</taxon>
    </lineage>
</organism>
<name>A0A9D2BEC8_9FIRM</name>
<reference evidence="5" key="1">
    <citation type="journal article" date="2021" name="PeerJ">
        <title>Extensive microbial diversity within the chicken gut microbiome revealed by metagenomics and culture.</title>
        <authorList>
            <person name="Gilroy R."/>
            <person name="Ravi A."/>
            <person name="Getino M."/>
            <person name="Pursley I."/>
            <person name="Horton D.L."/>
            <person name="Alikhan N.F."/>
            <person name="Baker D."/>
            <person name="Gharbi K."/>
            <person name="Hall N."/>
            <person name="Watson M."/>
            <person name="Adriaenssens E.M."/>
            <person name="Foster-Nyarko E."/>
            <person name="Jarju S."/>
            <person name="Secka A."/>
            <person name="Antonio M."/>
            <person name="Oren A."/>
            <person name="Chaudhuri R.R."/>
            <person name="La Ragione R."/>
            <person name="Hildebrand F."/>
            <person name="Pallen M.J."/>
        </authorList>
    </citation>
    <scope>NUCLEOTIDE SEQUENCE</scope>
    <source>
        <strain evidence="5">ChiSxjej3B15-1167</strain>
    </source>
</reference>
<accession>A0A9D2BEC8</accession>
<protein>
    <submittedName>
        <fullName evidence="5">Aldo/keto reductase</fullName>
    </submittedName>
</protein>
<dbReference type="InterPro" id="IPR036812">
    <property type="entry name" value="NAD(P)_OxRdtase_dom_sf"/>
</dbReference>
<dbReference type="SUPFAM" id="SSF46548">
    <property type="entry name" value="alpha-helical ferredoxin"/>
    <property type="match status" value="1"/>
</dbReference>
<dbReference type="CDD" id="cd19096">
    <property type="entry name" value="AKR_Fe-S_oxidoreductase"/>
    <property type="match status" value="1"/>
</dbReference>
<gene>
    <name evidence="5" type="ORF">H9849_05060</name>
</gene>
<dbReference type="Gene3D" id="3.30.70.20">
    <property type="match status" value="1"/>
</dbReference>
<dbReference type="Pfam" id="PF00248">
    <property type="entry name" value="Aldo_ket_red"/>
    <property type="match status" value="1"/>
</dbReference>
<evidence type="ECO:0000313" key="6">
    <source>
        <dbReference type="Proteomes" id="UP000886805"/>
    </source>
</evidence>
<dbReference type="SUPFAM" id="SSF51430">
    <property type="entry name" value="NAD(P)-linked oxidoreductase"/>
    <property type="match status" value="1"/>
</dbReference>
<evidence type="ECO:0000256" key="2">
    <source>
        <dbReference type="ARBA" id="ARBA00023004"/>
    </source>
</evidence>
<proteinExistence type="predicted"/>
<dbReference type="InterPro" id="IPR053135">
    <property type="entry name" value="AKR2_Oxidoreductase"/>
</dbReference>
<dbReference type="AlphaFoldDB" id="A0A9D2BEC8"/>
<dbReference type="InterPro" id="IPR023210">
    <property type="entry name" value="NADP_OxRdtase_dom"/>
</dbReference>
<dbReference type="PANTHER" id="PTHR43312">
    <property type="entry name" value="D-THREO-ALDOSE 1-DEHYDROGENASE"/>
    <property type="match status" value="1"/>
</dbReference>
<sequence>MVYKDFQDLKLSALGMGTMRLPVIDGDDAKIDEAATAQMVDYAMEHGVNYYDTAWGYHSGNSELVMGRVLHRYPREKFCLASKFPGYDFANMPKVKEIFEKQLEKCQVEYFDFYLFHNVCEMNIDAYLDPKYGIFDYLMEQKKNGRIRHLGFSAHGSYDVMKRFLDAYGEHMEFCQIQLNYLDWSFQDAKSKVELLKTYNIPVWVMEPVRGGKLAKLDEKSEAVLKSLRPDEEIPAWAFRFLQSIPEVTMILSGMSNEQQLKDNIDTFAEDKPLNEEEMKALLSIADGMLNRVLPCTACHYCVSHCPQGLDIPKLLELYNEHSFTGGGFIAPMALSAVPEDKWPSACIGCRSCEQVCPQQIKISEAMADFTKRLNG</sequence>
<dbReference type="GO" id="GO:0046872">
    <property type="term" value="F:metal ion binding"/>
    <property type="evidence" value="ECO:0007669"/>
    <property type="project" value="UniProtKB-KW"/>
</dbReference>
<reference evidence="5" key="2">
    <citation type="submission" date="2021-04" db="EMBL/GenBank/DDBJ databases">
        <authorList>
            <person name="Gilroy R."/>
        </authorList>
    </citation>
    <scope>NUCLEOTIDE SEQUENCE</scope>
    <source>
        <strain evidence="5">ChiSxjej3B15-1167</strain>
    </source>
</reference>
<dbReference type="PROSITE" id="PS51379">
    <property type="entry name" value="4FE4S_FER_2"/>
    <property type="match status" value="1"/>
</dbReference>
<dbReference type="InterPro" id="IPR017896">
    <property type="entry name" value="4Fe4S_Fe-S-bd"/>
</dbReference>
<dbReference type="Gene3D" id="3.20.20.100">
    <property type="entry name" value="NADP-dependent oxidoreductase domain"/>
    <property type="match status" value="1"/>
</dbReference>
<dbReference type="Proteomes" id="UP000886805">
    <property type="component" value="Unassembled WGS sequence"/>
</dbReference>
<keyword evidence="2" id="KW-0408">Iron</keyword>
<dbReference type="GO" id="GO:0051536">
    <property type="term" value="F:iron-sulfur cluster binding"/>
    <property type="evidence" value="ECO:0007669"/>
    <property type="project" value="UniProtKB-KW"/>
</dbReference>
<keyword evidence="3" id="KW-0411">Iron-sulfur</keyword>
<evidence type="ECO:0000313" key="5">
    <source>
        <dbReference type="EMBL" id="HIX72372.1"/>
    </source>
</evidence>
<feature type="domain" description="4Fe-4S ferredoxin-type" evidence="4">
    <location>
        <begin position="337"/>
        <end position="366"/>
    </location>
</feature>
<dbReference type="PROSITE" id="PS00198">
    <property type="entry name" value="4FE4S_FER_1"/>
    <property type="match status" value="2"/>
</dbReference>